<dbReference type="Pfam" id="PF12385">
    <property type="entry name" value="Peptidase_C70"/>
    <property type="match status" value="1"/>
</dbReference>
<reference evidence="1 2" key="1">
    <citation type="submission" date="2020-03" db="EMBL/GenBank/DDBJ databases">
        <authorList>
            <person name="Wang L."/>
            <person name="He N."/>
            <person name="Li Y."/>
            <person name="Fang Y."/>
            <person name="Zhang F."/>
        </authorList>
    </citation>
    <scope>NUCLEOTIDE SEQUENCE [LARGE SCALE GENOMIC DNA]</scope>
    <source>
        <strain evidence="2">hsmgli-8</strain>
    </source>
</reference>
<dbReference type="Gene3D" id="3.90.70.10">
    <property type="entry name" value="Cysteine proteinases"/>
    <property type="match status" value="1"/>
</dbReference>
<dbReference type="RefSeq" id="WP_168084414.1">
    <property type="nucleotide sequence ID" value="NZ_JAAVJI010000007.1"/>
</dbReference>
<organism evidence="1 2">
    <name type="scientific">Pseudomonas quercus</name>
    <dbReference type="NCBI Taxonomy" id="2722792"/>
    <lineage>
        <taxon>Bacteria</taxon>
        <taxon>Pseudomonadati</taxon>
        <taxon>Pseudomonadota</taxon>
        <taxon>Gammaproteobacteria</taxon>
        <taxon>Pseudomonadales</taxon>
        <taxon>Pseudomonadaceae</taxon>
        <taxon>Pseudomonas</taxon>
    </lineage>
</organism>
<dbReference type="EMBL" id="JAAVJI010000007">
    <property type="protein sequence ID" value="NJP01841.1"/>
    <property type="molecule type" value="Genomic_DNA"/>
</dbReference>
<keyword evidence="2" id="KW-1185">Reference proteome</keyword>
<evidence type="ECO:0000313" key="2">
    <source>
        <dbReference type="Proteomes" id="UP000746535"/>
    </source>
</evidence>
<protein>
    <recommendedName>
        <fullName evidence="3">Peptidase C39 domain-containing protein</fullName>
    </recommendedName>
</protein>
<gene>
    <name evidence="1" type="ORF">HBH25_13380</name>
</gene>
<dbReference type="InterPro" id="IPR022118">
    <property type="entry name" value="Peptidase_C70_AvrRpt2"/>
</dbReference>
<dbReference type="Proteomes" id="UP000746535">
    <property type="component" value="Unassembled WGS sequence"/>
</dbReference>
<sequence>MKLNGLVGKLLDFRDTPPKDGVLVSRPFPAGQPAQSSELANTYAFLDVPFFHQQHINLCGDASVNMLLAYHNSQTNDLSKNPRGVLTGLTSDGIKDQLKEKGITPISLGLPKRLNAKGKRGWEIEDLCKKLNRHGPFVCSGRLQGDVVNHCIVLVGASDNTIVYHDPWCGARRTKTLEQFNTFLNWDDPDAMIFGAKITAPSPRHSLQQRNWG</sequence>
<comment type="caution">
    <text evidence="1">The sequence shown here is derived from an EMBL/GenBank/DDBJ whole genome shotgun (WGS) entry which is preliminary data.</text>
</comment>
<evidence type="ECO:0000313" key="1">
    <source>
        <dbReference type="EMBL" id="NJP01841.1"/>
    </source>
</evidence>
<evidence type="ECO:0008006" key="3">
    <source>
        <dbReference type="Google" id="ProtNLM"/>
    </source>
</evidence>
<name>A0ABX0YI50_9PSED</name>
<accession>A0ABX0YI50</accession>
<proteinExistence type="predicted"/>